<dbReference type="Proteomes" id="UP001597511">
    <property type="component" value="Unassembled WGS sequence"/>
</dbReference>
<dbReference type="RefSeq" id="WP_386102541.1">
    <property type="nucleotide sequence ID" value="NZ_JBHUOZ010000003.1"/>
</dbReference>
<reference evidence="3" key="1">
    <citation type="journal article" date="2019" name="Int. J. Syst. Evol. Microbiol.">
        <title>The Global Catalogue of Microorganisms (GCM) 10K type strain sequencing project: providing services to taxonomists for standard genome sequencing and annotation.</title>
        <authorList>
            <consortium name="The Broad Institute Genomics Platform"/>
            <consortium name="The Broad Institute Genome Sequencing Center for Infectious Disease"/>
            <person name="Wu L."/>
            <person name="Ma J."/>
        </authorList>
    </citation>
    <scope>NUCLEOTIDE SEQUENCE [LARGE SCALE GENOMIC DNA]</scope>
    <source>
        <strain evidence="3">KCTC 23299</strain>
    </source>
</reference>
<dbReference type="Gene3D" id="2.60.40.10">
    <property type="entry name" value="Immunoglobulins"/>
    <property type="match status" value="1"/>
</dbReference>
<feature type="domain" description="Fibronectin type-III" evidence="1">
    <location>
        <begin position="41"/>
        <end position="134"/>
    </location>
</feature>
<comment type="caution">
    <text evidence="2">The sequence shown here is derived from an EMBL/GenBank/DDBJ whole genome shotgun (WGS) entry which is preliminary data.</text>
</comment>
<dbReference type="InterPro" id="IPR008979">
    <property type="entry name" value="Galactose-bd-like_sf"/>
</dbReference>
<dbReference type="Gene3D" id="2.60.120.260">
    <property type="entry name" value="Galactose-binding domain-like"/>
    <property type="match status" value="1"/>
</dbReference>
<dbReference type="InterPro" id="IPR013783">
    <property type="entry name" value="Ig-like_fold"/>
</dbReference>
<dbReference type="SUPFAM" id="SSF49265">
    <property type="entry name" value="Fibronectin type III"/>
    <property type="match status" value="1"/>
</dbReference>
<evidence type="ECO:0000313" key="3">
    <source>
        <dbReference type="Proteomes" id="UP001597511"/>
    </source>
</evidence>
<dbReference type="SUPFAM" id="SSF49785">
    <property type="entry name" value="Galactose-binding domain-like"/>
    <property type="match status" value="1"/>
</dbReference>
<dbReference type="Pfam" id="PF16389">
    <property type="entry name" value="DUF4998"/>
    <property type="match status" value="1"/>
</dbReference>
<dbReference type="Pfam" id="PF16391">
    <property type="entry name" value="DUF5000"/>
    <property type="match status" value="1"/>
</dbReference>
<evidence type="ECO:0000259" key="1">
    <source>
        <dbReference type="PROSITE" id="PS50853"/>
    </source>
</evidence>
<evidence type="ECO:0000313" key="2">
    <source>
        <dbReference type="EMBL" id="MFD2921707.1"/>
    </source>
</evidence>
<sequence length="407" mass="45437">MTKLNKIYFLVILLVTVWVAACDKSDKEFRNYLDDKELIYPGVPLQVKARAGNGRVMVYWKPSPDPSIQKYIVYWNNKADSVVVPATRVSGQDSISTIIPNLFEYTYSFTVHAIDTKGNRSIPLDLNNVKIYGAVYRGGLINRFPDNANPYEVQPNGDVLLRFAATDTSNVGTTITYTNNNNQQATAFLSQLNNTVTLVNYKASTPVTYQSAYVPVTNALDTFTVNNAETFPTIYTNVLCNKSIFAALNLPYDVQPYESQTSIAKLWDGSVGPQGYPNIFHSNGNSQLPHHFTFDMGAVYNRLGIMETTGRDCCHNPTEYEVWGIANITGAETTVPGNDANWKANALAKGWTLLSDVVRSDDGKGPYRINLMENPPPVRYIRIRVKKVASGENAYSNLSELSFWNRQ</sequence>
<dbReference type="CDD" id="cd00063">
    <property type="entry name" value="FN3"/>
    <property type="match status" value="1"/>
</dbReference>
<dbReference type="PROSITE" id="PS51257">
    <property type="entry name" value="PROKAR_LIPOPROTEIN"/>
    <property type="match status" value="1"/>
</dbReference>
<dbReference type="InterPro" id="IPR003961">
    <property type="entry name" value="FN3_dom"/>
</dbReference>
<dbReference type="InterPro" id="IPR032164">
    <property type="entry name" value="DUF5000"/>
</dbReference>
<proteinExistence type="predicted"/>
<accession>A0ABW6ACN3</accession>
<organism evidence="2 3">
    <name type="scientific">Terrimonas rubra</name>
    <dbReference type="NCBI Taxonomy" id="1035890"/>
    <lineage>
        <taxon>Bacteria</taxon>
        <taxon>Pseudomonadati</taxon>
        <taxon>Bacteroidota</taxon>
        <taxon>Chitinophagia</taxon>
        <taxon>Chitinophagales</taxon>
        <taxon>Chitinophagaceae</taxon>
        <taxon>Terrimonas</taxon>
    </lineage>
</organism>
<name>A0ABW6ACN3_9BACT</name>
<dbReference type="EMBL" id="JBHUOZ010000003">
    <property type="protein sequence ID" value="MFD2921707.1"/>
    <property type="molecule type" value="Genomic_DNA"/>
</dbReference>
<keyword evidence="3" id="KW-1185">Reference proteome</keyword>
<dbReference type="PROSITE" id="PS50853">
    <property type="entry name" value="FN3"/>
    <property type="match status" value="1"/>
</dbReference>
<protein>
    <submittedName>
        <fullName evidence="2">DUF4998 domain-containing protein</fullName>
    </submittedName>
</protein>
<dbReference type="SMART" id="SM00060">
    <property type="entry name" value="FN3"/>
    <property type="match status" value="1"/>
</dbReference>
<gene>
    <name evidence="2" type="ORF">ACFS6H_18450</name>
</gene>
<dbReference type="InterPro" id="IPR036116">
    <property type="entry name" value="FN3_sf"/>
</dbReference>